<dbReference type="GO" id="GO:0003677">
    <property type="term" value="F:DNA binding"/>
    <property type="evidence" value="ECO:0007669"/>
    <property type="project" value="InterPro"/>
</dbReference>
<dbReference type="InterPro" id="IPR051537">
    <property type="entry name" value="DNA_Adenine_Mtase"/>
</dbReference>
<evidence type="ECO:0000256" key="6">
    <source>
        <dbReference type="ARBA" id="ARBA00022747"/>
    </source>
</evidence>
<evidence type="ECO:0000256" key="3">
    <source>
        <dbReference type="ARBA" id="ARBA00022603"/>
    </source>
</evidence>
<evidence type="ECO:0000313" key="12">
    <source>
        <dbReference type="Proteomes" id="UP000663720"/>
    </source>
</evidence>
<dbReference type="Pfam" id="PF02384">
    <property type="entry name" value="N6_Mtase"/>
    <property type="match status" value="1"/>
</dbReference>
<dbReference type="Proteomes" id="UP000663720">
    <property type="component" value="Chromosome"/>
</dbReference>
<dbReference type="REBASE" id="468799">
    <property type="entry name" value="M.Dli5ac10ORF49790P"/>
</dbReference>
<dbReference type="Pfam" id="PF12161">
    <property type="entry name" value="HsdM_N"/>
    <property type="match status" value="1"/>
</dbReference>
<comment type="catalytic activity">
    <reaction evidence="7">
        <text>a 2'-deoxyadenosine in DNA + S-adenosyl-L-methionine = an N(6)-methyl-2'-deoxyadenosine in DNA + S-adenosyl-L-homocysteine + H(+)</text>
        <dbReference type="Rhea" id="RHEA:15197"/>
        <dbReference type="Rhea" id="RHEA-COMP:12418"/>
        <dbReference type="Rhea" id="RHEA-COMP:12419"/>
        <dbReference type="ChEBI" id="CHEBI:15378"/>
        <dbReference type="ChEBI" id="CHEBI:57856"/>
        <dbReference type="ChEBI" id="CHEBI:59789"/>
        <dbReference type="ChEBI" id="CHEBI:90615"/>
        <dbReference type="ChEBI" id="CHEBI:90616"/>
        <dbReference type="EC" id="2.1.1.72"/>
    </reaction>
</comment>
<proteinExistence type="inferred from homology"/>
<sequence>MQVLNDKNICKYPDSEQINMKQTKITLQQLENFLFKAADILRGNMDASEYKEFIFGMLFIKRLSDEFDEKRAELRKDYADFKTKDPDLYEELMEEKDSYGETFFVPKKARWNEGYIDEEGNKRPALKDLKQNIGDHLNKALSAIEEENDTLSGVLKDNIDFRVVRGKSQIPNQKLKDMLDHFNQPGFVLVNDNFEFPDLLGAAYEYLIKYFADSAGKKGGEFYTPSQVVRLMVQLVKPREGMHIYDPTVGSGGMLIQSFQYVEEQGQNTENLALYGQENNGTVWSICMMNLIFHGLIRNIQNIENGDTLENPLHLENGRIRVFDRVLANPPFSQNYSRKEMNHSQRFKEFTPETGKKADLMFVQHMIASLKPGGVMATVIPHGVLFRGGKEKVIRENMVKDNLIEAVVGLPPSLFYGTGIPACILVINKGKPDKFRDKILFINADAEYAEGKNQNKLRPEDIEKIDHVFTNKLEIAKYSRIVSIKEIEENDFNLNIRRYVDNTPEPEQENVRAHLVGGIPRAEVELNKILTEKLGIAPEILFNEKDFIYLVFKPEIAEKSQMRKIIESDPNLAETFETMNNALKLWWENAAVVLTNLGKESGNDKPEKPEIADGISGYLSVRMPKVRINLLNSLKQDLLAHKFLDEFQCAGVFVNWWESIKYDLKTIQNKNTGWEAHLIPDEYMISAFFQAEQDELDNIEAQINENESLLAESVEAVEYEPDENEKITPKVIKNYLSLMVADLKDAKSKSAKKEKAVYKKQLKDIKLYENNVRELKRDFRIKKWELEYKIEIKRYGIEDEKKDLQGLIDQGDKQKEELEKQMEKLEQTDKKMKPLEKKYKALIKDRNTLTDKLDKLEVFLEEIEGMITKDQARELILKKLFDLVNNELLRYLNGEKRQLIAVFENLWDKYAVSAQDLEAERGETMAELNSFLTGLRYLG</sequence>
<dbReference type="PRINTS" id="PR00507">
    <property type="entry name" value="N12N6MTFRASE"/>
</dbReference>
<dbReference type="InterPro" id="IPR022749">
    <property type="entry name" value="D12N6_MeTrfase_N"/>
</dbReference>
<comment type="similarity">
    <text evidence="1">Belongs to the N(4)/N(6)-methyltransferase family.</text>
</comment>
<name>A0A975GIM4_9BACT</name>
<dbReference type="GO" id="GO:0008170">
    <property type="term" value="F:N-methyltransferase activity"/>
    <property type="evidence" value="ECO:0007669"/>
    <property type="project" value="InterPro"/>
</dbReference>
<accession>A0A975GIM4</accession>
<dbReference type="EMBL" id="CP061799">
    <property type="protein sequence ID" value="QTA82601.1"/>
    <property type="molecule type" value="Genomic_DNA"/>
</dbReference>
<gene>
    <name evidence="11" type="primary">hsdM2</name>
    <name evidence="11" type="ORF">dnl_49790</name>
</gene>
<dbReference type="AlphaFoldDB" id="A0A975GIM4"/>
<evidence type="ECO:0000259" key="10">
    <source>
        <dbReference type="Pfam" id="PF12161"/>
    </source>
</evidence>
<evidence type="ECO:0000256" key="1">
    <source>
        <dbReference type="ARBA" id="ARBA00006594"/>
    </source>
</evidence>
<protein>
    <recommendedName>
        <fullName evidence="2">site-specific DNA-methyltransferase (adenine-specific)</fullName>
        <ecNumber evidence="2">2.1.1.72</ecNumber>
    </recommendedName>
</protein>
<keyword evidence="8" id="KW-0175">Coiled coil</keyword>
<dbReference type="SUPFAM" id="SSF53335">
    <property type="entry name" value="S-adenosyl-L-methionine-dependent methyltransferases"/>
    <property type="match status" value="1"/>
</dbReference>
<dbReference type="InterPro" id="IPR029063">
    <property type="entry name" value="SAM-dependent_MTases_sf"/>
</dbReference>
<organism evidence="11 12">
    <name type="scientific">Desulfonema limicola</name>
    <dbReference type="NCBI Taxonomy" id="45656"/>
    <lineage>
        <taxon>Bacteria</taxon>
        <taxon>Pseudomonadati</taxon>
        <taxon>Thermodesulfobacteriota</taxon>
        <taxon>Desulfobacteria</taxon>
        <taxon>Desulfobacterales</taxon>
        <taxon>Desulfococcaceae</taxon>
        <taxon>Desulfonema</taxon>
    </lineage>
</organism>
<feature type="coiled-coil region" evidence="8">
    <location>
        <begin position="758"/>
        <end position="838"/>
    </location>
</feature>
<dbReference type="GO" id="GO:0009307">
    <property type="term" value="P:DNA restriction-modification system"/>
    <property type="evidence" value="ECO:0007669"/>
    <property type="project" value="UniProtKB-KW"/>
</dbReference>
<dbReference type="GO" id="GO:0032259">
    <property type="term" value="P:methylation"/>
    <property type="evidence" value="ECO:0007669"/>
    <property type="project" value="UniProtKB-KW"/>
</dbReference>
<dbReference type="PANTHER" id="PTHR42933:SF3">
    <property type="entry name" value="TYPE I RESTRICTION ENZYME MJAVIII METHYLASE SUBUNIT"/>
    <property type="match status" value="1"/>
</dbReference>
<dbReference type="PANTHER" id="PTHR42933">
    <property type="entry name" value="SLR6095 PROTEIN"/>
    <property type="match status" value="1"/>
</dbReference>
<keyword evidence="12" id="KW-1185">Reference proteome</keyword>
<feature type="domain" description="N6 adenine-specific DNA methyltransferase N-terminal" evidence="10">
    <location>
        <begin position="30"/>
        <end position="182"/>
    </location>
</feature>
<evidence type="ECO:0000313" key="11">
    <source>
        <dbReference type="EMBL" id="QTA82601.1"/>
    </source>
</evidence>
<keyword evidence="4" id="KW-0808">Transferase</keyword>
<dbReference type="InterPro" id="IPR038333">
    <property type="entry name" value="T1MK-like_N_sf"/>
</dbReference>
<dbReference type="KEGG" id="dli:dnl_49790"/>
<keyword evidence="5" id="KW-0949">S-adenosyl-L-methionine</keyword>
<keyword evidence="6" id="KW-0680">Restriction system</keyword>
<evidence type="ECO:0000259" key="9">
    <source>
        <dbReference type="Pfam" id="PF02384"/>
    </source>
</evidence>
<dbReference type="EC" id="2.1.1.72" evidence="2"/>
<reference evidence="11" key="1">
    <citation type="journal article" date="2021" name="Microb. Physiol.">
        <title>Proteogenomic Insights into the Physiology of Marine, Sulfate-Reducing, Filamentous Desulfonema limicola and Desulfonema magnum.</title>
        <authorList>
            <person name="Schnaars V."/>
            <person name="Wohlbrand L."/>
            <person name="Scheve S."/>
            <person name="Hinrichs C."/>
            <person name="Reinhardt R."/>
            <person name="Rabus R."/>
        </authorList>
    </citation>
    <scope>NUCLEOTIDE SEQUENCE</scope>
    <source>
        <strain evidence="11">5ac10</strain>
    </source>
</reference>
<evidence type="ECO:0000256" key="8">
    <source>
        <dbReference type="SAM" id="Coils"/>
    </source>
</evidence>
<feature type="coiled-coil region" evidence="8">
    <location>
        <begin position="689"/>
        <end position="716"/>
    </location>
</feature>
<dbReference type="NCBIfam" id="TIGR00497">
    <property type="entry name" value="hsdM"/>
    <property type="match status" value="1"/>
</dbReference>
<dbReference type="GO" id="GO:0009007">
    <property type="term" value="F:site-specific DNA-methyltransferase (adenine-specific) activity"/>
    <property type="evidence" value="ECO:0007669"/>
    <property type="project" value="UniProtKB-EC"/>
</dbReference>
<evidence type="ECO:0000256" key="4">
    <source>
        <dbReference type="ARBA" id="ARBA00022679"/>
    </source>
</evidence>
<dbReference type="InterPro" id="IPR003356">
    <property type="entry name" value="DNA_methylase_A-5"/>
</dbReference>
<evidence type="ECO:0000256" key="7">
    <source>
        <dbReference type="ARBA" id="ARBA00047942"/>
    </source>
</evidence>
<evidence type="ECO:0000256" key="5">
    <source>
        <dbReference type="ARBA" id="ARBA00022691"/>
    </source>
</evidence>
<feature type="domain" description="DNA methylase adenine-specific" evidence="9">
    <location>
        <begin position="198"/>
        <end position="505"/>
    </location>
</feature>
<dbReference type="Gene3D" id="3.40.50.150">
    <property type="entry name" value="Vaccinia Virus protein VP39"/>
    <property type="match status" value="1"/>
</dbReference>
<dbReference type="InterPro" id="IPR004546">
    <property type="entry name" value="Restrct_endonuc_T1M"/>
</dbReference>
<keyword evidence="3" id="KW-0489">Methyltransferase</keyword>
<evidence type="ECO:0000256" key="2">
    <source>
        <dbReference type="ARBA" id="ARBA00011900"/>
    </source>
</evidence>
<dbReference type="Gene3D" id="1.20.1260.30">
    <property type="match status" value="1"/>
</dbReference>